<evidence type="ECO:0000256" key="3">
    <source>
        <dbReference type="ARBA" id="ARBA00022617"/>
    </source>
</evidence>
<dbReference type="InterPro" id="IPR036396">
    <property type="entry name" value="Cyt_P450_sf"/>
</dbReference>
<evidence type="ECO:0000256" key="14">
    <source>
        <dbReference type="ARBA" id="ARBA00023239"/>
    </source>
</evidence>
<keyword evidence="11" id="KW-0503">Monooxygenase</keyword>
<dbReference type="Proteomes" id="UP001381693">
    <property type="component" value="Unassembled WGS sequence"/>
</dbReference>
<evidence type="ECO:0000256" key="12">
    <source>
        <dbReference type="ARBA" id="ARBA00023098"/>
    </source>
</evidence>
<dbReference type="InterPro" id="IPR001128">
    <property type="entry name" value="Cyt_P450"/>
</dbReference>
<evidence type="ECO:0000256" key="8">
    <source>
        <dbReference type="ARBA" id="ARBA00022989"/>
    </source>
</evidence>
<evidence type="ECO:0000256" key="4">
    <source>
        <dbReference type="ARBA" id="ARBA00022692"/>
    </source>
</evidence>
<keyword evidence="5" id="KW-0479">Metal-binding</keyword>
<dbReference type="EMBL" id="JAXCGZ010007619">
    <property type="protein sequence ID" value="KAK7078951.1"/>
    <property type="molecule type" value="Genomic_DNA"/>
</dbReference>
<proteinExistence type="inferred from homology"/>
<dbReference type="GO" id="GO:0016705">
    <property type="term" value="F:oxidoreductase activity, acting on paired donors, with incorporation or reduction of molecular oxygen"/>
    <property type="evidence" value="ECO:0007669"/>
    <property type="project" value="InterPro"/>
</dbReference>
<dbReference type="GO" id="GO:0005506">
    <property type="term" value="F:iron ion binding"/>
    <property type="evidence" value="ECO:0007669"/>
    <property type="project" value="InterPro"/>
</dbReference>
<keyword evidence="12" id="KW-0443">Lipid metabolism</keyword>
<keyword evidence="3" id="KW-0349">Heme</keyword>
<dbReference type="PANTHER" id="PTHR24302">
    <property type="entry name" value="CYTOCHROME P450 FAMILY 3"/>
    <property type="match status" value="1"/>
</dbReference>
<dbReference type="Gene3D" id="1.10.630.10">
    <property type="entry name" value="Cytochrome P450"/>
    <property type="match status" value="1"/>
</dbReference>
<organism evidence="15 16">
    <name type="scientific">Halocaridina rubra</name>
    <name type="common">Hawaiian red shrimp</name>
    <dbReference type="NCBI Taxonomy" id="373956"/>
    <lineage>
        <taxon>Eukaryota</taxon>
        <taxon>Metazoa</taxon>
        <taxon>Ecdysozoa</taxon>
        <taxon>Arthropoda</taxon>
        <taxon>Crustacea</taxon>
        <taxon>Multicrustacea</taxon>
        <taxon>Malacostraca</taxon>
        <taxon>Eumalacostraca</taxon>
        <taxon>Eucarida</taxon>
        <taxon>Decapoda</taxon>
        <taxon>Pleocyemata</taxon>
        <taxon>Caridea</taxon>
        <taxon>Atyoidea</taxon>
        <taxon>Atyidae</taxon>
        <taxon>Halocaridina</taxon>
    </lineage>
</organism>
<evidence type="ECO:0000256" key="5">
    <source>
        <dbReference type="ARBA" id="ARBA00022723"/>
    </source>
</evidence>
<accession>A0AAN9A382</accession>
<evidence type="ECO:0000256" key="9">
    <source>
        <dbReference type="ARBA" id="ARBA00023002"/>
    </source>
</evidence>
<sequence length="100" mass="11412">MLIGDPDLLKSILIRDFDYFADRRHVKAEGPENQLFTDMLTNASGERWHRIRTAVTPAFTSSRLKSMFPLIAEKAKLLQKIAHDLAKSSETVEMKVRIIA</sequence>
<gene>
    <name evidence="15" type="ORF">SK128_003712</name>
</gene>
<comment type="caution">
    <text evidence="15">The sequence shown here is derived from an EMBL/GenBank/DDBJ whole genome shotgun (WGS) entry which is preliminary data.</text>
</comment>
<comment type="subcellular location">
    <subcellularLocation>
        <location evidence="1">Endoplasmic reticulum membrane</location>
    </subcellularLocation>
</comment>
<name>A0AAN9A382_HALRR</name>
<keyword evidence="14" id="KW-0456">Lyase</keyword>
<evidence type="ECO:0000313" key="16">
    <source>
        <dbReference type="Proteomes" id="UP001381693"/>
    </source>
</evidence>
<keyword evidence="9" id="KW-0560">Oxidoreductase</keyword>
<keyword evidence="8" id="KW-1133">Transmembrane helix</keyword>
<keyword evidence="4" id="KW-0812">Transmembrane</keyword>
<dbReference type="GO" id="GO:0020037">
    <property type="term" value="F:heme binding"/>
    <property type="evidence" value="ECO:0007669"/>
    <property type="project" value="InterPro"/>
</dbReference>
<keyword evidence="6" id="KW-0256">Endoplasmic reticulum</keyword>
<keyword evidence="7" id="KW-0276">Fatty acid metabolism</keyword>
<comment type="similarity">
    <text evidence="2">Belongs to the cytochrome P450 family.</text>
</comment>
<dbReference type="PANTHER" id="PTHR24302:SF47">
    <property type="entry name" value="CYTOCHROME P450"/>
    <property type="match status" value="1"/>
</dbReference>
<evidence type="ECO:0000256" key="13">
    <source>
        <dbReference type="ARBA" id="ARBA00023136"/>
    </source>
</evidence>
<evidence type="ECO:0000256" key="2">
    <source>
        <dbReference type="ARBA" id="ARBA00010617"/>
    </source>
</evidence>
<dbReference type="AlphaFoldDB" id="A0AAN9A382"/>
<keyword evidence="13" id="KW-0472">Membrane</keyword>
<dbReference type="Pfam" id="PF00067">
    <property type="entry name" value="p450"/>
    <property type="match status" value="1"/>
</dbReference>
<evidence type="ECO:0000256" key="10">
    <source>
        <dbReference type="ARBA" id="ARBA00023004"/>
    </source>
</evidence>
<evidence type="ECO:0000256" key="6">
    <source>
        <dbReference type="ARBA" id="ARBA00022824"/>
    </source>
</evidence>
<evidence type="ECO:0008006" key="17">
    <source>
        <dbReference type="Google" id="ProtNLM"/>
    </source>
</evidence>
<dbReference type="GO" id="GO:0005789">
    <property type="term" value="C:endoplasmic reticulum membrane"/>
    <property type="evidence" value="ECO:0007669"/>
    <property type="project" value="UniProtKB-SubCell"/>
</dbReference>
<reference evidence="15 16" key="1">
    <citation type="submission" date="2023-11" db="EMBL/GenBank/DDBJ databases">
        <title>Halocaridina rubra genome assembly.</title>
        <authorList>
            <person name="Smith C."/>
        </authorList>
    </citation>
    <scope>NUCLEOTIDE SEQUENCE [LARGE SCALE GENOMIC DNA]</scope>
    <source>
        <strain evidence="15">EP-1</strain>
        <tissue evidence="15">Whole</tissue>
    </source>
</reference>
<evidence type="ECO:0000256" key="7">
    <source>
        <dbReference type="ARBA" id="ARBA00022832"/>
    </source>
</evidence>
<keyword evidence="16" id="KW-1185">Reference proteome</keyword>
<dbReference type="GO" id="GO:0016829">
    <property type="term" value="F:lyase activity"/>
    <property type="evidence" value="ECO:0007669"/>
    <property type="project" value="UniProtKB-KW"/>
</dbReference>
<keyword evidence="10" id="KW-0408">Iron</keyword>
<dbReference type="SUPFAM" id="SSF48264">
    <property type="entry name" value="Cytochrome P450"/>
    <property type="match status" value="1"/>
</dbReference>
<evidence type="ECO:0000256" key="1">
    <source>
        <dbReference type="ARBA" id="ARBA00004586"/>
    </source>
</evidence>
<protein>
    <recommendedName>
        <fullName evidence="17">Cytochrome P450</fullName>
    </recommendedName>
</protein>
<evidence type="ECO:0000313" key="15">
    <source>
        <dbReference type="EMBL" id="KAK7078951.1"/>
    </source>
</evidence>
<dbReference type="GO" id="GO:0008395">
    <property type="term" value="F:steroid hydroxylase activity"/>
    <property type="evidence" value="ECO:0007669"/>
    <property type="project" value="TreeGrafter"/>
</dbReference>
<dbReference type="InterPro" id="IPR050705">
    <property type="entry name" value="Cytochrome_P450_3A"/>
</dbReference>
<dbReference type="GO" id="GO:0006631">
    <property type="term" value="P:fatty acid metabolic process"/>
    <property type="evidence" value="ECO:0007669"/>
    <property type="project" value="UniProtKB-KW"/>
</dbReference>
<evidence type="ECO:0000256" key="11">
    <source>
        <dbReference type="ARBA" id="ARBA00023033"/>
    </source>
</evidence>